<dbReference type="Gene3D" id="3.30.70.2050">
    <property type="match status" value="1"/>
</dbReference>
<keyword evidence="3" id="KW-1185">Reference proteome</keyword>
<dbReference type="InterPro" id="IPR008719">
    <property type="entry name" value="N2O_reductase_NosL"/>
</dbReference>
<accession>A0ABS5SBQ1</accession>
<dbReference type="SUPFAM" id="SSF160387">
    <property type="entry name" value="NosL/MerB-like"/>
    <property type="match status" value="1"/>
</dbReference>
<dbReference type="PANTHER" id="PTHR41247:SF1">
    <property type="entry name" value="HTH-TYPE TRANSCRIPTIONAL REPRESSOR YCNK"/>
    <property type="match status" value="1"/>
</dbReference>
<proteinExistence type="predicted"/>
<evidence type="ECO:0000313" key="3">
    <source>
        <dbReference type="Proteomes" id="UP000756860"/>
    </source>
</evidence>
<sequence>MRIFLLLVGLCLATAPAALAAPPADVVQSPACHHCGMNRGTFSHSRMLIEYEDGSRVATCSLHCTSVELANTIDRMPVMVSVADYDSKELIDAEKAVWVIGGSKKGVMTGHAKWAFASREAAERFVKANGGTIASFDAAIKAAYDDMYQDTKMIREFRKMKRLKQQEGAAHH</sequence>
<comment type="caution">
    <text evidence="2">The sequence shown here is derived from an EMBL/GenBank/DDBJ whole genome shotgun (WGS) entry which is preliminary data.</text>
</comment>
<dbReference type="PANTHER" id="PTHR41247">
    <property type="entry name" value="HTH-TYPE TRANSCRIPTIONAL REPRESSOR YCNK"/>
    <property type="match status" value="1"/>
</dbReference>
<evidence type="ECO:0000256" key="1">
    <source>
        <dbReference type="SAM" id="SignalP"/>
    </source>
</evidence>
<reference evidence="2 3" key="1">
    <citation type="submission" date="2021-05" db="EMBL/GenBank/DDBJ databases">
        <title>The draft genome of Geobacter luticola JCM 17780.</title>
        <authorList>
            <person name="Xu Z."/>
            <person name="Masuda Y."/>
            <person name="Itoh H."/>
            <person name="Senoo K."/>
        </authorList>
    </citation>
    <scope>NUCLEOTIDE SEQUENCE [LARGE SCALE GENOMIC DNA]</scope>
    <source>
        <strain evidence="2 3">JCM 17780</strain>
    </source>
</reference>
<feature type="chain" id="PRO_5047448301" evidence="1">
    <location>
        <begin position="21"/>
        <end position="172"/>
    </location>
</feature>
<feature type="signal peptide" evidence="1">
    <location>
        <begin position="1"/>
        <end position="20"/>
    </location>
</feature>
<evidence type="ECO:0000313" key="2">
    <source>
        <dbReference type="EMBL" id="MBT0652052.1"/>
    </source>
</evidence>
<dbReference type="Proteomes" id="UP000756860">
    <property type="component" value="Unassembled WGS sequence"/>
</dbReference>
<keyword evidence="1" id="KW-0732">Signal</keyword>
<dbReference type="EMBL" id="JAHCVK010000001">
    <property type="protein sequence ID" value="MBT0652052.1"/>
    <property type="molecule type" value="Genomic_DNA"/>
</dbReference>
<dbReference type="Pfam" id="PF05573">
    <property type="entry name" value="NosL"/>
    <property type="match status" value="1"/>
</dbReference>
<organism evidence="2 3">
    <name type="scientific">Geomobilimonas luticola</name>
    <dbReference type="NCBI Taxonomy" id="1114878"/>
    <lineage>
        <taxon>Bacteria</taxon>
        <taxon>Pseudomonadati</taxon>
        <taxon>Thermodesulfobacteriota</taxon>
        <taxon>Desulfuromonadia</taxon>
        <taxon>Geobacterales</taxon>
        <taxon>Geobacteraceae</taxon>
        <taxon>Geomobilimonas</taxon>
    </lineage>
</organism>
<name>A0ABS5SBQ1_9BACT</name>
<protein>
    <submittedName>
        <fullName evidence="2">Nitrous oxide reductase accessory protein NosL</fullName>
    </submittedName>
</protein>
<dbReference type="RefSeq" id="WP_214174022.1">
    <property type="nucleotide sequence ID" value="NZ_JAHCVK010000001.1"/>
</dbReference>
<gene>
    <name evidence="2" type="ORF">KI810_03225</name>
</gene>